<dbReference type="SMART" id="SM00283">
    <property type="entry name" value="MA"/>
    <property type="match status" value="1"/>
</dbReference>
<evidence type="ECO:0000256" key="2">
    <source>
        <dbReference type="ARBA" id="ARBA00029447"/>
    </source>
</evidence>
<evidence type="ECO:0000259" key="6">
    <source>
        <dbReference type="PROSITE" id="PS50111"/>
    </source>
</evidence>
<dbReference type="GO" id="GO:0004888">
    <property type="term" value="F:transmembrane signaling receptor activity"/>
    <property type="evidence" value="ECO:0007669"/>
    <property type="project" value="TreeGrafter"/>
</dbReference>
<keyword evidence="3" id="KW-0807">Transducer</keyword>
<evidence type="ECO:0000313" key="9">
    <source>
        <dbReference type="Proteomes" id="UP001108027"/>
    </source>
</evidence>
<dbReference type="PANTHER" id="PTHR43531">
    <property type="entry name" value="PROTEIN ICFG"/>
    <property type="match status" value="1"/>
</dbReference>
<dbReference type="SMART" id="SM00304">
    <property type="entry name" value="HAMP"/>
    <property type="match status" value="1"/>
</dbReference>
<accession>A0A9Q3UMG5</accession>
<dbReference type="InterPro" id="IPR051310">
    <property type="entry name" value="MCP_chemotaxis"/>
</dbReference>
<dbReference type="Pfam" id="PF00672">
    <property type="entry name" value="HAMP"/>
    <property type="match status" value="1"/>
</dbReference>
<evidence type="ECO:0000313" key="8">
    <source>
        <dbReference type="EMBL" id="MCC4309981.1"/>
    </source>
</evidence>
<organism evidence="8 9">
    <name type="scientific">Alloalcanivorax marinus</name>
    <dbReference type="NCBI Taxonomy" id="1177169"/>
    <lineage>
        <taxon>Bacteria</taxon>
        <taxon>Pseudomonadati</taxon>
        <taxon>Pseudomonadota</taxon>
        <taxon>Gammaproteobacteria</taxon>
        <taxon>Oceanospirillales</taxon>
        <taxon>Alcanivoracaceae</taxon>
        <taxon>Alloalcanivorax</taxon>
    </lineage>
</organism>
<dbReference type="SUPFAM" id="SSF58104">
    <property type="entry name" value="Methyl-accepting chemotaxis protein (MCP) signaling domain"/>
    <property type="match status" value="1"/>
</dbReference>
<keyword evidence="5" id="KW-0812">Transmembrane</keyword>
<feature type="region of interest" description="Disordered" evidence="4">
    <location>
        <begin position="312"/>
        <end position="340"/>
    </location>
</feature>
<dbReference type="RefSeq" id="WP_228234657.1">
    <property type="nucleotide sequence ID" value="NZ_JAJGNA010000025.1"/>
</dbReference>
<dbReference type="PROSITE" id="PS50111">
    <property type="entry name" value="CHEMOTAXIS_TRANSDUC_2"/>
    <property type="match status" value="1"/>
</dbReference>
<keyword evidence="5" id="KW-0472">Membrane</keyword>
<evidence type="ECO:0000259" key="7">
    <source>
        <dbReference type="PROSITE" id="PS50885"/>
    </source>
</evidence>
<dbReference type="InterPro" id="IPR003660">
    <property type="entry name" value="HAMP_dom"/>
</dbReference>
<name>A0A9Q3UMG5_9GAMM</name>
<keyword evidence="9" id="KW-1185">Reference proteome</keyword>
<protein>
    <submittedName>
        <fullName evidence="8">Methyl-accepting chemotaxis protein</fullName>
    </submittedName>
</protein>
<dbReference type="Pfam" id="PF00015">
    <property type="entry name" value="MCPsignal"/>
    <property type="match status" value="1"/>
</dbReference>
<evidence type="ECO:0000256" key="4">
    <source>
        <dbReference type="SAM" id="MobiDB-lite"/>
    </source>
</evidence>
<dbReference type="GO" id="GO:0006935">
    <property type="term" value="P:chemotaxis"/>
    <property type="evidence" value="ECO:0007669"/>
    <property type="project" value="UniProtKB-KW"/>
</dbReference>
<evidence type="ECO:0000256" key="1">
    <source>
        <dbReference type="ARBA" id="ARBA00022500"/>
    </source>
</evidence>
<feature type="domain" description="Methyl-accepting transducer" evidence="6">
    <location>
        <begin position="271"/>
        <end position="442"/>
    </location>
</feature>
<feature type="compositionally biased region" description="Low complexity" evidence="4">
    <location>
        <begin position="328"/>
        <end position="337"/>
    </location>
</feature>
<proteinExistence type="inferred from homology"/>
<keyword evidence="1" id="KW-0145">Chemotaxis</keyword>
<comment type="caution">
    <text evidence="8">The sequence shown here is derived from an EMBL/GenBank/DDBJ whole genome shotgun (WGS) entry which is preliminary data.</text>
</comment>
<dbReference type="AlphaFoldDB" id="A0A9Q3UMG5"/>
<keyword evidence="5" id="KW-1133">Transmembrane helix</keyword>
<dbReference type="InterPro" id="IPR004089">
    <property type="entry name" value="MCPsignal_dom"/>
</dbReference>
<dbReference type="GO" id="GO:0007165">
    <property type="term" value="P:signal transduction"/>
    <property type="evidence" value="ECO:0007669"/>
    <property type="project" value="UniProtKB-KW"/>
</dbReference>
<dbReference type="Proteomes" id="UP001108027">
    <property type="component" value="Unassembled WGS sequence"/>
</dbReference>
<feature type="domain" description="HAMP" evidence="7">
    <location>
        <begin position="214"/>
        <end position="266"/>
    </location>
</feature>
<reference evidence="8" key="1">
    <citation type="submission" date="2021-10" db="EMBL/GenBank/DDBJ databases">
        <title>The diversity and Nitrogen Metabolism of Culturable Nitrate-Utilizing Bacteria Within the Oxygen Minimum Zone of the Changjiang (Yangtze River)Estuary.</title>
        <authorList>
            <person name="Zhang D."/>
            <person name="Zheng J."/>
            <person name="Liu S."/>
            <person name="He W."/>
        </authorList>
    </citation>
    <scope>NUCLEOTIDE SEQUENCE</scope>
    <source>
        <strain evidence="8">FXH-223</strain>
    </source>
</reference>
<dbReference type="EMBL" id="JAJGNA010000025">
    <property type="protein sequence ID" value="MCC4309981.1"/>
    <property type="molecule type" value="Genomic_DNA"/>
</dbReference>
<comment type="similarity">
    <text evidence="2">Belongs to the methyl-accepting chemotaxis (MCP) protein family.</text>
</comment>
<dbReference type="GO" id="GO:0005886">
    <property type="term" value="C:plasma membrane"/>
    <property type="evidence" value="ECO:0007669"/>
    <property type="project" value="TreeGrafter"/>
</dbReference>
<dbReference type="PROSITE" id="PS50885">
    <property type="entry name" value="HAMP"/>
    <property type="match status" value="1"/>
</dbReference>
<dbReference type="PANTHER" id="PTHR43531:SF11">
    <property type="entry name" value="METHYL-ACCEPTING CHEMOTAXIS PROTEIN 3"/>
    <property type="match status" value="1"/>
</dbReference>
<gene>
    <name evidence="8" type="ORF">LL252_15515</name>
</gene>
<feature type="transmembrane region" description="Helical" evidence="5">
    <location>
        <begin position="191"/>
        <end position="212"/>
    </location>
</feature>
<evidence type="ECO:0000256" key="3">
    <source>
        <dbReference type="PROSITE-ProRule" id="PRU00284"/>
    </source>
</evidence>
<evidence type="ECO:0000256" key="5">
    <source>
        <dbReference type="SAM" id="Phobius"/>
    </source>
</evidence>
<dbReference type="Gene3D" id="1.10.287.950">
    <property type="entry name" value="Methyl-accepting chemotaxis protein"/>
    <property type="match status" value="1"/>
</dbReference>
<dbReference type="CDD" id="cd06225">
    <property type="entry name" value="HAMP"/>
    <property type="match status" value="1"/>
</dbReference>
<sequence>MLNRFRIGARLGGAFAVVLLLLAAVAATGMFGVFTVSDTTHTALRTDGVLATNAGRVRLLALEGRRYETDVLINLDRPERSGEYFQKWASSMDALDATLRDGLLLARAPEMKRLYQDALTGLAAYREDFSGIHARLVAGEFDTTGAANRAFSESKQGIYQLEASAEAIATRAMAELDKLGDTLTSVVTSTVTGVLLFTAVALIIAVILAVVITRGITRPLGRALRVARRVAEGDLRQAIVAEGRDEPAQLLRAMADMQDALTGLVSSLRGASENVYIGANEIAAGAEDLSSRTEQQATALQETAASMEEITATASNNEQSTRRADELASGASRSARASGEEVRESIRLMQEIASRSARMNSIIETIDGISFQTNILALNASVEAARAGEKGRGFAVVASEVRNLAARAASSSGEIRALLEDTRTQIESCAAQATRSGVTLGF</sequence>